<gene>
    <name evidence="2" type="primary">cutA</name>
    <name evidence="2" type="ORF">MsAm2_08470</name>
</gene>
<accession>A0AA96VIF3</accession>
<evidence type="ECO:0000313" key="2">
    <source>
        <dbReference type="EMBL" id="WNY27062.1"/>
    </source>
</evidence>
<reference evidence="2 3" key="1">
    <citation type="submission" date="2023-07" db="EMBL/GenBank/DDBJ databases">
        <title>Closed genome sequence of Methanosarcinaceae archaeon Am2.</title>
        <authorList>
            <person name="Poehlein A."/>
            <person name="Protasov E."/>
            <person name="Platt K."/>
            <person name="Reeh H."/>
            <person name="Daniel R."/>
            <person name="Brune A."/>
        </authorList>
    </citation>
    <scope>NUCLEOTIDE SEQUENCE [LARGE SCALE GENOMIC DNA]</scope>
    <source>
        <strain evidence="2 3">Am2</strain>
    </source>
</reference>
<dbReference type="GO" id="GO:0010038">
    <property type="term" value="P:response to metal ion"/>
    <property type="evidence" value="ECO:0007669"/>
    <property type="project" value="InterPro"/>
</dbReference>
<dbReference type="InterPro" id="IPR004323">
    <property type="entry name" value="Ion_tolerance_CutA"/>
</dbReference>
<protein>
    <submittedName>
        <fullName evidence="2">Divalent-cation tolerance protein CutA</fullName>
    </submittedName>
</protein>
<dbReference type="AlphaFoldDB" id="A0AA96VIF3"/>
<dbReference type="Proteomes" id="UP001304970">
    <property type="component" value="Chromosome"/>
</dbReference>
<name>A0AA96VIF3_9EURY</name>
<dbReference type="PANTHER" id="PTHR23419">
    <property type="entry name" value="DIVALENT CATION TOLERANCE CUTA-RELATED"/>
    <property type="match status" value="1"/>
</dbReference>
<dbReference type="InterPro" id="IPR011322">
    <property type="entry name" value="N-reg_PII-like_a/b"/>
</dbReference>
<dbReference type="Pfam" id="PF03091">
    <property type="entry name" value="CutA1"/>
    <property type="match status" value="1"/>
</dbReference>
<evidence type="ECO:0000256" key="1">
    <source>
        <dbReference type="ARBA" id="ARBA00010169"/>
    </source>
</evidence>
<dbReference type="SUPFAM" id="SSF54913">
    <property type="entry name" value="GlnB-like"/>
    <property type="match status" value="1"/>
</dbReference>
<dbReference type="InterPro" id="IPR015867">
    <property type="entry name" value="N-reg_PII/ATP_PRibTrfase_C"/>
</dbReference>
<evidence type="ECO:0000313" key="3">
    <source>
        <dbReference type="Proteomes" id="UP001304970"/>
    </source>
</evidence>
<proteinExistence type="inferred from homology"/>
<organism evidence="2 3">
    <name type="scientific">Methanolapillus ohkumae</name>
    <dbReference type="NCBI Taxonomy" id="3028298"/>
    <lineage>
        <taxon>Archaea</taxon>
        <taxon>Methanobacteriati</taxon>
        <taxon>Methanobacteriota</taxon>
        <taxon>Stenosarchaea group</taxon>
        <taxon>Methanomicrobia</taxon>
        <taxon>Methanosarcinales</taxon>
        <taxon>Methanosarcinaceae</taxon>
        <taxon>Methanolapillus</taxon>
    </lineage>
</organism>
<keyword evidence="3" id="KW-1185">Reference proteome</keyword>
<dbReference type="PANTHER" id="PTHR23419:SF8">
    <property type="entry name" value="FI09726P"/>
    <property type="match status" value="1"/>
</dbReference>
<dbReference type="Gene3D" id="3.30.70.120">
    <property type="match status" value="1"/>
</dbReference>
<dbReference type="GO" id="GO:0005507">
    <property type="term" value="F:copper ion binding"/>
    <property type="evidence" value="ECO:0007669"/>
    <property type="project" value="TreeGrafter"/>
</dbReference>
<comment type="similarity">
    <text evidence="1">Belongs to the CutA family.</text>
</comment>
<dbReference type="EMBL" id="CP131061">
    <property type="protein sequence ID" value="WNY27062.1"/>
    <property type="molecule type" value="Genomic_DNA"/>
</dbReference>
<sequence>MDQNEKSGMSYIFIYTTFPTKKSAKKITKKLIKRREIVCANIRKHTAVYVYGGKNYDEKEFGCIFKTREDKWTAVQSFVLKKHPYETPVLMKVQIDDSNAGFWNWIDENLD</sequence>